<proteinExistence type="predicted"/>
<evidence type="ECO:0000256" key="1">
    <source>
        <dbReference type="SAM" id="MobiDB-lite"/>
    </source>
</evidence>
<organism evidence="2 3">
    <name type="scientific">Stieleria bergensis</name>
    <dbReference type="NCBI Taxonomy" id="2528025"/>
    <lineage>
        <taxon>Bacteria</taxon>
        <taxon>Pseudomonadati</taxon>
        <taxon>Planctomycetota</taxon>
        <taxon>Planctomycetia</taxon>
        <taxon>Pirellulales</taxon>
        <taxon>Pirellulaceae</taxon>
        <taxon>Stieleria</taxon>
    </lineage>
</organism>
<dbReference type="AlphaFoldDB" id="A0A517SUC8"/>
<name>A0A517SUC8_9BACT</name>
<keyword evidence="3" id="KW-1185">Reference proteome</keyword>
<sequence length="198" mass="21327">MRLPVILIQNPPASGVALAEQLVGNLIGRPGLDLTLIDRLDSLGKESTDRMTLEGITVPAAVLDWRDASNLYDALQAIDFNGYRCAHQMDPTPPTEQRSSSRRLFLFDLKQSTDPIAIMQELNRLKDSLAVKTISIGGLTPPSKQGTQQSSESVHQAVSTPPPASPSVPAVDTAPPQGVSRSDDNLDALIDHLDELDV</sequence>
<feature type="compositionally biased region" description="Low complexity" evidence="1">
    <location>
        <begin position="167"/>
        <end position="176"/>
    </location>
</feature>
<evidence type="ECO:0000313" key="2">
    <source>
        <dbReference type="EMBL" id="QDT59703.1"/>
    </source>
</evidence>
<dbReference type="OrthoDB" id="290280at2"/>
<accession>A0A517SUC8</accession>
<evidence type="ECO:0000313" key="3">
    <source>
        <dbReference type="Proteomes" id="UP000315003"/>
    </source>
</evidence>
<gene>
    <name evidence="2" type="ORF">SV7mr_22120</name>
</gene>
<feature type="region of interest" description="Disordered" evidence="1">
    <location>
        <begin position="139"/>
        <end position="185"/>
    </location>
</feature>
<protein>
    <submittedName>
        <fullName evidence="2">Uncharacterized protein</fullName>
    </submittedName>
</protein>
<reference evidence="2 3" key="1">
    <citation type="submission" date="2019-02" db="EMBL/GenBank/DDBJ databases">
        <title>Deep-cultivation of Planctomycetes and their phenomic and genomic characterization uncovers novel biology.</title>
        <authorList>
            <person name="Wiegand S."/>
            <person name="Jogler M."/>
            <person name="Boedeker C."/>
            <person name="Pinto D."/>
            <person name="Vollmers J."/>
            <person name="Rivas-Marin E."/>
            <person name="Kohn T."/>
            <person name="Peeters S.H."/>
            <person name="Heuer A."/>
            <person name="Rast P."/>
            <person name="Oberbeckmann S."/>
            <person name="Bunk B."/>
            <person name="Jeske O."/>
            <person name="Meyerdierks A."/>
            <person name="Storesund J.E."/>
            <person name="Kallscheuer N."/>
            <person name="Luecker S."/>
            <person name="Lage O.M."/>
            <person name="Pohl T."/>
            <person name="Merkel B.J."/>
            <person name="Hornburger P."/>
            <person name="Mueller R.-W."/>
            <person name="Bruemmer F."/>
            <person name="Labrenz M."/>
            <person name="Spormann A.M."/>
            <person name="Op den Camp H."/>
            <person name="Overmann J."/>
            <person name="Amann R."/>
            <person name="Jetten M.S.M."/>
            <person name="Mascher T."/>
            <person name="Medema M.H."/>
            <person name="Devos D.P."/>
            <person name="Kaster A.-K."/>
            <person name="Ovreas L."/>
            <person name="Rohde M."/>
            <person name="Galperin M.Y."/>
            <person name="Jogler C."/>
        </authorList>
    </citation>
    <scope>NUCLEOTIDE SEQUENCE [LARGE SCALE GENOMIC DNA]</scope>
    <source>
        <strain evidence="2 3">SV_7m_r</strain>
    </source>
</reference>
<feature type="compositionally biased region" description="Polar residues" evidence="1">
    <location>
        <begin position="142"/>
        <end position="156"/>
    </location>
</feature>
<dbReference type="RefSeq" id="WP_145271750.1">
    <property type="nucleotide sequence ID" value="NZ_CP036272.1"/>
</dbReference>
<dbReference type="Proteomes" id="UP000315003">
    <property type="component" value="Chromosome"/>
</dbReference>
<dbReference type="EMBL" id="CP036272">
    <property type="protein sequence ID" value="QDT59703.1"/>
    <property type="molecule type" value="Genomic_DNA"/>
</dbReference>